<evidence type="ECO:0000256" key="1">
    <source>
        <dbReference type="SAM" id="MobiDB-lite"/>
    </source>
</evidence>
<reference evidence="2 3" key="1">
    <citation type="submission" date="2015-03" db="EMBL/GenBank/DDBJ databases">
        <title>Genome assembly of Sandaracinus amylolyticus DSM 53668.</title>
        <authorList>
            <person name="Sharma G."/>
            <person name="Subramanian S."/>
        </authorList>
    </citation>
    <scope>NUCLEOTIDE SEQUENCE [LARGE SCALE GENOMIC DNA]</scope>
    <source>
        <strain evidence="2 3">DSM 53668</strain>
    </source>
</reference>
<protein>
    <submittedName>
        <fullName evidence="2">Uncharacterized protein</fullName>
    </submittedName>
</protein>
<gene>
    <name evidence="2" type="ORF">DB32_000111</name>
</gene>
<dbReference type="AlphaFoldDB" id="A0A0F6YFY0"/>
<accession>A0A0F6YFY0</accession>
<organism evidence="2 3">
    <name type="scientific">Sandaracinus amylolyticus</name>
    <dbReference type="NCBI Taxonomy" id="927083"/>
    <lineage>
        <taxon>Bacteria</taxon>
        <taxon>Pseudomonadati</taxon>
        <taxon>Myxococcota</taxon>
        <taxon>Polyangia</taxon>
        <taxon>Polyangiales</taxon>
        <taxon>Sandaracinaceae</taxon>
        <taxon>Sandaracinus</taxon>
    </lineage>
</organism>
<evidence type="ECO:0000313" key="3">
    <source>
        <dbReference type="Proteomes" id="UP000034883"/>
    </source>
</evidence>
<dbReference type="Proteomes" id="UP000034883">
    <property type="component" value="Chromosome"/>
</dbReference>
<dbReference type="KEGG" id="samy:DB32_000111"/>
<dbReference type="STRING" id="927083.DB32_000111"/>
<evidence type="ECO:0000313" key="2">
    <source>
        <dbReference type="EMBL" id="AKF02963.1"/>
    </source>
</evidence>
<proteinExistence type="predicted"/>
<feature type="region of interest" description="Disordered" evidence="1">
    <location>
        <begin position="1"/>
        <end position="55"/>
    </location>
</feature>
<keyword evidence="3" id="KW-1185">Reference proteome</keyword>
<sequence>MATRKKTPATRKKAAKKTVAKATKKTITKTSKKSASKREPIVLSADARQRVPKPREGWEQVLERALDTWEATPRLKVPGLTLAKLTRLGTQAGKAAERERELAAKQARSLRPLSDARLVREGEAWSALLELHAAVKYHARQDPALLDQFSFLADVLKNERE</sequence>
<dbReference type="EMBL" id="CP011125">
    <property type="protein sequence ID" value="AKF02963.1"/>
    <property type="molecule type" value="Genomic_DNA"/>
</dbReference>
<feature type="compositionally biased region" description="Basic residues" evidence="1">
    <location>
        <begin position="1"/>
        <end position="35"/>
    </location>
</feature>
<name>A0A0F6YFY0_9BACT</name>
<dbReference type="RefSeq" id="WP_053230449.1">
    <property type="nucleotide sequence ID" value="NZ_CP011125.1"/>
</dbReference>